<comment type="caution">
    <text evidence="1">The sequence shown here is derived from an EMBL/GenBank/DDBJ whole genome shotgun (WGS) entry which is preliminary data.</text>
</comment>
<dbReference type="Proteomes" id="UP000524246">
    <property type="component" value="Unassembled WGS sequence"/>
</dbReference>
<feature type="non-terminal residue" evidence="1">
    <location>
        <position position="69"/>
    </location>
</feature>
<dbReference type="EMBL" id="JAAZON010000229">
    <property type="protein sequence ID" value="NMC62593.1"/>
    <property type="molecule type" value="Genomic_DNA"/>
</dbReference>
<organism evidence="1 2">
    <name type="scientific">SAR324 cluster bacterium</name>
    <dbReference type="NCBI Taxonomy" id="2024889"/>
    <lineage>
        <taxon>Bacteria</taxon>
        <taxon>Deltaproteobacteria</taxon>
        <taxon>SAR324 cluster</taxon>
    </lineage>
</organism>
<accession>A0A7X9IJ10</accession>
<protein>
    <submittedName>
        <fullName evidence="1">Uncharacterized protein</fullName>
    </submittedName>
</protein>
<evidence type="ECO:0000313" key="2">
    <source>
        <dbReference type="Proteomes" id="UP000524246"/>
    </source>
</evidence>
<sequence>MSAKSYLSDRTFDCDPAGLGVEDSLALDPRFMLEFAAYDVWTARADKKEIELFCREMKSRCKRALANPL</sequence>
<gene>
    <name evidence="1" type="ORF">GYA55_05425</name>
</gene>
<proteinExistence type="predicted"/>
<name>A0A7X9IJ10_9DELT</name>
<reference evidence="1 2" key="1">
    <citation type="journal article" date="2020" name="Biotechnol. Biofuels">
        <title>New insights from the biogas microbiome by comprehensive genome-resolved metagenomics of nearly 1600 species originating from multiple anaerobic digesters.</title>
        <authorList>
            <person name="Campanaro S."/>
            <person name="Treu L."/>
            <person name="Rodriguez-R L.M."/>
            <person name="Kovalovszki A."/>
            <person name="Ziels R.M."/>
            <person name="Maus I."/>
            <person name="Zhu X."/>
            <person name="Kougias P.G."/>
            <person name="Basile A."/>
            <person name="Luo G."/>
            <person name="Schluter A."/>
            <person name="Konstantinidis K.T."/>
            <person name="Angelidaki I."/>
        </authorList>
    </citation>
    <scope>NUCLEOTIDE SEQUENCE [LARGE SCALE GENOMIC DNA]</scope>
    <source>
        <strain evidence="1">AS27yjCOA_65</strain>
    </source>
</reference>
<dbReference type="AlphaFoldDB" id="A0A7X9IJ10"/>
<evidence type="ECO:0000313" key="1">
    <source>
        <dbReference type="EMBL" id="NMC62593.1"/>
    </source>
</evidence>